<dbReference type="Proteomes" id="UP001552299">
    <property type="component" value="Unassembled WGS sequence"/>
</dbReference>
<evidence type="ECO:0000313" key="2">
    <source>
        <dbReference type="Proteomes" id="UP001552299"/>
    </source>
</evidence>
<protein>
    <submittedName>
        <fullName evidence="1">Uncharacterized protein</fullName>
    </submittedName>
</protein>
<accession>A0ABD0VB71</accession>
<sequence length="79" mass="8222">MGCAASKQEKKGKPWRGQIKARIFFGCASPKASGSGDGDDNGCNDRIGVGGGVTGNDYMATDAGKMTELNPSMDVKYLC</sequence>
<reference evidence="1 2" key="1">
    <citation type="journal article" date="2024" name="Plant Biotechnol. J.">
        <title>Dendrobium thyrsiflorum genome and its molecular insights into genes involved in important horticultural traits.</title>
        <authorList>
            <person name="Chen B."/>
            <person name="Wang J.Y."/>
            <person name="Zheng P.J."/>
            <person name="Li K.L."/>
            <person name="Liang Y.M."/>
            <person name="Chen X.F."/>
            <person name="Zhang C."/>
            <person name="Zhao X."/>
            <person name="He X."/>
            <person name="Zhang G.Q."/>
            <person name="Liu Z.J."/>
            <person name="Xu Q."/>
        </authorList>
    </citation>
    <scope>NUCLEOTIDE SEQUENCE [LARGE SCALE GENOMIC DNA]</scope>
    <source>
        <strain evidence="1">GZMU011</strain>
    </source>
</reference>
<proteinExistence type="predicted"/>
<gene>
    <name evidence="1" type="ORF">M5K25_006463</name>
</gene>
<name>A0ABD0VB71_DENTH</name>
<organism evidence="1 2">
    <name type="scientific">Dendrobium thyrsiflorum</name>
    <name type="common">Pinecone-like raceme dendrobium</name>
    <name type="synonym">Orchid</name>
    <dbReference type="NCBI Taxonomy" id="117978"/>
    <lineage>
        <taxon>Eukaryota</taxon>
        <taxon>Viridiplantae</taxon>
        <taxon>Streptophyta</taxon>
        <taxon>Embryophyta</taxon>
        <taxon>Tracheophyta</taxon>
        <taxon>Spermatophyta</taxon>
        <taxon>Magnoliopsida</taxon>
        <taxon>Liliopsida</taxon>
        <taxon>Asparagales</taxon>
        <taxon>Orchidaceae</taxon>
        <taxon>Epidendroideae</taxon>
        <taxon>Malaxideae</taxon>
        <taxon>Dendrobiinae</taxon>
        <taxon>Dendrobium</taxon>
    </lineage>
</organism>
<keyword evidence="2" id="KW-1185">Reference proteome</keyword>
<dbReference type="AlphaFoldDB" id="A0ABD0VB71"/>
<comment type="caution">
    <text evidence="1">The sequence shown here is derived from an EMBL/GenBank/DDBJ whole genome shotgun (WGS) entry which is preliminary data.</text>
</comment>
<dbReference type="EMBL" id="JANQDX010000006">
    <property type="protein sequence ID" value="KAL0922474.1"/>
    <property type="molecule type" value="Genomic_DNA"/>
</dbReference>
<evidence type="ECO:0000313" key="1">
    <source>
        <dbReference type="EMBL" id="KAL0922474.1"/>
    </source>
</evidence>